<protein>
    <submittedName>
        <fullName evidence="2 3">Uncharacterized protein</fullName>
    </submittedName>
</protein>
<evidence type="ECO:0000313" key="4">
    <source>
        <dbReference type="Proteomes" id="UP000008810"/>
    </source>
</evidence>
<dbReference type="AlphaFoldDB" id="A0A2K2DDQ7"/>
<dbReference type="EnsemblPlants" id="PNT72410">
    <property type="protein sequence ID" value="PNT72410"/>
    <property type="gene ID" value="BRADI_2g43857v3"/>
</dbReference>
<evidence type="ECO:0000313" key="3">
    <source>
        <dbReference type="EnsemblPlants" id="PNT72410"/>
    </source>
</evidence>
<evidence type="ECO:0000256" key="1">
    <source>
        <dbReference type="SAM" id="MobiDB-lite"/>
    </source>
</evidence>
<reference evidence="3" key="3">
    <citation type="submission" date="2018-08" db="UniProtKB">
        <authorList>
            <consortium name="EnsemblPlants"/>
        </authorList>
    </citation>
    <scope>IDENTIFICATION</scope>
    <source>
        <strain evidence="3">cv. Bd21</strain>
    </source>
</reference>
<reference evidence="2 3" key="1">
    <citation type="journal article" date="2010" name="Nature">
        <title>Genome sequencing and analysis of the model grass Brachypodium distachyon.</title>
        <authorList>
            <consortium name="International Brachypodium Initiative"/>
        </authorList>
    </citation>
    <scope>NUCLEOTIDE SEQUENCE [LARGE SCALE GENOMIC DNA]</scope>
    <source>
        <strain evidence="2 3">Bd21</strain>
    </source>
</reference>
<dbReference type="InParanoid" id="A0A2K2DDQ7"/>
<dbReference type="Proteomes" id="UP000008810">
    <property type="component" value="Chromosome 2"/>
</dbReference>
<evidence type="ECO:0000313" key="2">
    <source>
        <dbReference type="EMBL" id="PNT72410.1"/>
    </source>
</evidence>
<dbReference type="EMBL" id="CM000881">
    <property type="protein sequence ID" value="PNT72410.1"/>
    <property type="molecule type" value="Genomic_DNA"/>
</dbReference>
<accession>A0A2K2DDQ7</accession>
<organism evidence="2">
    <name type="scientific">Brachypodium distachyon</name>
    <name type="common">Purple false brome</name>
    <name type="synonym">Trachynia distachya</name>
    <dbReference type="NCBI Taxonomy" id="15368"/>
    <lineage>
        <taxon>Eukaryota</taxon>
        <taxon>Viridiplantae</taxon>
        <taxon>Streptophyta</taxon>
        <taxon>Embryophyta</taxon>
        <taxon>Tracheophyta</taxon>
        <taxon>Spermatophyta</taxon>
        <taxon>Magnoliopsida</taxon>
        <taxon>Liliopsida</taxon>
        <taxon>Poales</taxon>
        <taxon>Poaceae</taxon>
        <taxon>BOP clade</taxon>
        <taxon>Pooideae</taxon>
        <taxon>Stipodae</taxon>
        <taxon>Brachypodieae</taxon>
        <taxon>Brachypodium</taxon>
    </lineage>
</organism>
<sequence>MNTKDREGHGWPASPPVGWFTHEKLCLDALWFLSVLSDRKGFLSNSLDRADLSARAAQAQTLPLAPMESLVIETRDGPPGPRSDPYPGKYRFGSRRARRGVRCTTLASPTARLHVAAARLRSDLGVVPGSGTAVCRHCSSWHTRPLRVRDATTSPMPDAPVPAHRGGLLVRRLHRSAMPFGTGRECVRRLNPNAI</sequence>
<keyword evidence="4" id="KW-1185">Reference proteome</keyword>
<dbReference type="Gramene" id="PNT72410">
    <property type="protein sequence ID" value="PNT72410"/>
    <property type="gene ID" value="BRADI_2g43857v3"/>
</dbReference>
<proteinExistence type="predicted"/>
<feature type="region of interest" description="Disordered" evidence="1">
    <location>
        <begin position="72"/>
        <end position="91"/>
    </location>
</feature>
<reference evidence="2" key="2">
    <citation type="submission" date="2017-06" db="EMBL/GenBank/DDBJ databases">
        <title>WGS assembly of Brachypodium distachyon.</title>
        <authorList>
            <consortium name="The International Brachypodium Initiative"/>
            <person name="Lucas S."/>
            <person name="Harmon-Smith M."/>
            <person name="Lail K."/>
            <person name="Tice H."/>
            <person name="Grimwood J."/>
            <person name="Bruce D."/>
            <person name="Barry K."/>
            <person name="Shu S."/>
            <person name="Lindquist E."/>
            <person name="Wang M."/>
            <person name="Pitluck S."/>
            <person name="Vogel J.P."/>
            <person name="Garvin D.F."/>
            <person name="Mockler T.C."/>
            <person name="Schmutz J."/>
            <person name="Rokhsar D."/>
            <person name="Bevan M.W."/>
        </authorList>
    </citation>
    <scope>NUCLEOTIDE SEQUENCE</scope>
    <source>
        <strain evidence="2">Bd21</strain>
    </source>
</reference>
<name>A0A2K2DDQ7_BRADI</name>
<gene>
    <name evidence="2" type="ORF">BRADI_2g43857v3</name>
</gene>